<dbReference type="OrthoDB" id="5244857at2759"/>
<comment type="caution">
    <text evidence="2">The sequence shown here is derived from an EMBL/GenBank/DDBJ whole genome shotgun (WGS) entry which is preliminary data.</text>
</comment>
<evidence type="ECO:0000313" key="2">
    <source>
        <dbReference type="EMBL" id="KAH7374769.1"/>
    </source>
</evidence>
<evidence type="ECO:0000313" key="3">
    <source>
        <dbReference type="Proteomes" id="UP000813385"/>
    </source>
</evidence>
<keyword evidence="3" id="KW-1185">Reference proteome</keyword>
<organism evidence="2 3">
    <name type="scientific">Plectosphaerella cucumerina</name>
    <dbReference type="NCBI Taxonomy" id="40658"/>
    <lineage>
        <taxon>Eukaryota</taxon>
        <taxon>Fungi</taxon>
        <taxon>Dikarya</taxon>
        <taxon>Ascomycota</taxon>
        <taxon>Pezizomycotina</taxon>
        <taxon>Sordariomycetes</taxon>
        <taxon>Hypocreomycetidae</taxon>
        <taxon>Glomerellales</taxon>
        <taxon>Plectosphaerellaceae</taxon>
        <taxon>Plectosphaerella</taxon>
    </lineage>
</organism>
<protein>
    <submittedName>
        <fullName evidence="2">Uncharacterized protein</fullName>
    </submittedName>
</protein>
<dbReference type="Proteomes" id="UP000813385">
    <property type="component" value="Unassembled WGS sequence"/>
</dbReference>
<reference evidence="2" key="1">
    <citation type="journal article" date="2021" name="Nat. Commun.">
        <title>Genetic determinants of endophytism in the Arabidopsis root mycobiome.</title>
        <authorList>
            <person name="Mesny F."/>
            <person name="Miyauchi S."/>
            <person name="Thiergart T."/>
            <person name="Pickel B."/>
            <person name="Atanasova L."/>
            <person name="Karlsson M."/>
            <person name="Huettel B."/>
            <person name="Barry K.W."/>
            <person name="Haridas S."/>
            <person name="Chen C."/>
            <person name="Bauer D."/>
            <person name="Andreopoulos W."/>
            <person name="Pangilinan J."/>
            <person name="LaButti K."/>
            <person name="Riley R."/>
            <person name="Lipzen A."/>
            <person name="Clum A."/>
            <person name="Drula E."/>
            <person name="Henrissat B."/>
            <person name="Kohler A."/>
            <person name="Grigoriev I.V."/>
            <person name="Martin F.M."/>
            <person name="Hacquard S."/>
        </authorList>
    </citation>
    <scope>NUCLEOTIDE SEQUENCE</scope>
    <source>
        <strain evidence="2">MPI-CAGE-AT-0016</strain>
    </source>
</reference>
<evidence type="ECO:0000256" key="1">
    <source>
        <dbReference type="SAM" id="MobiDB-lite"/>
    </source>
</evidence>
<proteinExistence type="predicted"/>
<sequence>MPPATTSRSPRSTRHASSRLSCITRTIKYHVLGKIEADEIVPSLRRLASARRGSGQPWCRGLRPSNTPPTSDAEESSQTPVDPFHLQNLSRRILSSGVGTAPAADQVSVASLTDADAPPEAVASAPVPPPLPPQALGASRGALASCFAPSTNDDAILLHSTPYTMNMLTFRHGRINVPKSGSLVAILGGAGDLYSGSTEPMRRSDDELEDIVNWFGEFGFESPGRARARQVSRPGLLHI</sequence>
<feature type="region of interest" description="Disordered" evidence="1">
    <location>
        <begin position="52"/>
        <end position="82"/>
    </location>
</feature>
<dbReference type="EMBL" id="JAGPXD010000001">
    <property type="protein sequence ID" value="KAH7374769.1"/>
    <property type="molecule type" value="Genomic_DNA"/>
</dbReference>
<feature type="compositionally biased region" description="Polar residues" evidence="1">
    <location>
        <begin position="64"/>
        <end position="80"/>
    </location>
</feature>
<accession>A0A8K0TLY0</accession>
<gene>
    <name evidence="2" type="ORF">B0T11DRAFT_344560</name>
</gene>
<name>A0A8K0TLY0_9PEZI</name>
<dbReference type="AlphaFoldDB" id="A0A8K0TLY0"/>